<keyword evidence="3" id="KW-1185">Reference proteome</keyword>
<dbReference type="Proteomes" id="UP000807159">
    <property type="component" value="Chromosome 18"/>
</dbReference>
<name>A0A8T2WLI0_POPDE</name>
<dbReference type="AlphaFoldDB" id="A0A8T2WLI0"/>
<evidence type="ECO:0000313" key="3">
    <source>
        <dbReference type="Proteomes" id="UP000807159"/>
    </source>
</evidence>
<gene>
    <name evidence="2" type="ORF">H0E87_029589</name>
</gene>
<protein>
    <submittedName>
        <fullName evidence="2">Uncharacterized protein</fullName>
    </submittedName>
</protein>
<feature type="compositionally biased region" description="Pro residues" evidence="1">
    <location>
        <begin position="17"/>
        <end position="28"/>
    </location>
</feature>
<feature type="region of interest" description="Disordered" evidence="1">
    <location>
        <begin position="117"/>
        <end position="143"/>
    </location>
</feature>
<feature type="compositionally biased region" description="Basic residues" evidence="1">
    <location>
        <begin position="29"/>
        <end position="38"/>
    </location>
</feature>
<reference evidence="2" key="1">
    <citation type="journal article" date="2021" name="J. Hered.">
        <title>Genome Assembly of Salicaceae Populus deltoides (Eastern Cottonwood) I-69 Based on Nanopore Sequencing and Hi-C Technologies.</title>
        <authorList>
            <person name="Bai S."/>
            <person name="Wu H."/>
            <person name="Zhang J."/>
            <person name="Pan Z."/>
            <person name="Zhao W."/>
            <person name="Li Z."/>
            <person name="Tong C."/>
        </authorList>
    </citation>
    <scope>NUCLEOTIDE SEQUENCE</scope>
    <source>
        <tissue evidence="2">Leaf</tissue>
    </source>
</reference>
<evidence type="ECO:0000256" key="1">
    <source>
        <dbReference type="SAM" id="MobiDB-lite"/>
    </source>
</evidence>
<comment type="caution">
    <text evidence="2">The sequence shown here is derived from an EMBL/GenBank/DDBJ whole genome shotgun (WGS) entry which is preliminary data.</text>
</comment>
<evidence type="ECO:0000313" key="2">
    <source>
        <dbReference type="EMBL" id="KAH8482179.1"/>
    </source>
</evidence>
<accession>A0A8T2WLI0</accession>
<feature type="compositionally biased region" description="Basic and acidic residues" evidence="1">
    <location>
        <begin position="131"/>
        <end position="140"/>
    </location>
</feature>
<organism evidence="2 3">
    <name type="scientific">Populus deltoides</name>
    <name type="common">Eastern poplar</name>
    <name type="synonym">Eastern cottonwood</name>
    <dbReference type="NCBI Taxonomy" id="3696"/>
    <lineage>
        <taxon>Eukaryota</taxon>
        <taxon>Viridiplantae</taxon>
        <taxon>Streptophyta</taxon>
        <taxon>Embryophyta</taxon>
        <taxon>Tracheophyta</taxon>
        <taxon>Spermatophyta</taxon>
        <taxon>Magnoliopsida</taxon>
        <taxon>eudicotyledons</taxon>
        <taxon>Gunneridae</taxon>
        <taxon>Pentapetalae</taxon>
        <taxon>rosids</taxon>
        <taxon>fabids</taxon>
        <taxon>Malpighiales</taxon>
        <taxon>Salicaceae</taxon>
        <taxon>Saliceae</taxon>
        <taxon>Populus</taxon>
    </lineage>
</organism>
<feature type="region of interest" description="Disordered" evidence="1">
    <location>
        <begin position="1"/>
        <end position="38"/>
    </location>
</feature>
<sequence>MSLLLPSLRHPNTAAPSLPPPLHPPSPHPLHRSHPLALHPSHHLHQPLTALTTCLTYLTTTSCLTAILLTHPPPSSSPTLTAILLTSSLIPLRLHPLPPSAPPPSIHCAVGSYIKSSPHRRRARAPSPAGTKEEKGDVMTRPRTIIPPPGPKLAAKPPPPPPVASAITSSWRVAIPLPPPPPLFMSSSGGTAQFILERKTLPATFSRHYVGFSLRAQLAEELARATDGFIRCQPPWSVRFGYVHRGVLPNGERSIQAAKGWKWAGLAYLHEDCEFLSSLPSTPPSAITFGFKLSQAWLHPAYIPVRLGSQVAKIWASRSLPSAHTHYLHSGDRELLGM</sequence>
<dbReference type="EMBL" id="JACEGQ020000018">
    <property type="protein sequence ID" value="KAH8482179.1"/>
    <property type="molecule type" value="Genomic_DNA"/>
</dbReference>
<proteinExistence type="predicted"/>